<dbReference type="Gene3D" id="4.10.240.10">
    <property type="entry name" value="Zn(2)-C6 fungal-type DNA-binding domain"/>
    <property type="match status" value="1"/>
</dbReference>
<evidence type="ECO:0000256" key="3">
    <source>
        <dbReference type="SAM" id="MobiDB-lite"/>
    </source>
</evidence>
<dbReference type="PROSITE" id="PS50048">
    <property type="entry name" value="ZN2_CY6_FUNGAL_2"/>
    <property type="match status" value="1"/>
</dbReference>
<feature type="compositionally biased region" description="Basic and acidic residues" evidence="3">
    <location>
        <begin position="10"/>
        <end position="19"/>
    </location>
</feature>
<accession>A0ABR4CER3</accession>
<name>A0ABR4CER3_9HELO</name>
<proteinExistence type="predicted"/>
<sequence>MPSFTLTPTIEHDPPKEETSNLIDPLNISPSRSPSPSAPDPKPQPQKKRKAPAKKEPKEPKVPKNPKAPSRKRSASAAGFDANGEPIPPKPPMQRAAKACQNCRFRKVRCDVLKRERFDANGNSICTNCNQDNKPCIVLESHRRKKSGGELMDVQVRQTSHSESESRRSSQPFVDRRSSSNGPRQDDGKTHVPHPLYQNAAAKKTGNQFSVPPQRLSKYILPRHVLPPNIKPLRTSMTSIDIDFLYVKGALTIPTPEAESALLQAYCEFVHPYLPVLELHRVVELINDRSGQAGQISLLLYQAIMFAGSSFVDMHHLSPNYTSRRAAKRAFFQKARVLYDNDYEGDRVAIIQSVLLMTYWYGGPEDLKDTWHWMGIAISLAHTLGQHRDPANANMSPARKKLWKRIWWSCYMRDRLIALAMRRPTRITESDSDVPMLVEEDFEIAVLSDDMTVIPETCTLMRDIEVQRNLALMCIEKAKLCLCISHVLSVQYSVLVRHQGMQGSESSDHHSLMLVPKKNDEKDEVDRCDEELQEWRDNLPEACKPSENYTDTNAGKTTFVHRSILHMVYQSAVSALHRPQVLPNPRTGKPQTAASRQVRDHSYSKVCEASREVTKICEMITKHDLVKYLPTTGVTVLTPAIIICLLDIKSHNLEARQAAMDNFCKCMQVLQKLRDNYAAADRATQFLEAALRQTDLEIAMPNSRRYIGSQGAEVLNMQQIREAAARVKKQQVSPPRDFEETVADDMQDEVPMVDTPVEHSQGVQGPNTPESDSNPALAIPAPANDFAIPDFDAPGGMSNAHDQTHYEFNDYVNMGADVDGLFSSQEGDAYGGSHDLFGNPGWMGMSGNGENFPFNSFSAGTINPSVVMSGGGG</sequence>
<reference evidence="5 6" key="1">
    <citation type="journal article" date="2024" name="Commun. Biol.">
        <title>Comparative genomic analysis of thermophilic fungi reveals convergent evolutionary adaptations and gene losses.</title>
        <authorList>
            <person name="Steindorff A.S."/>
            <person name="Aguilar-Pontes M.V."/>
            <person name="Robinson A.J."/>
            <person name="Andreopoulos B."/>
            <person name="LaButti K."/>
            <person name="Kuo A."/>
            <person name="Mondo S."/>
            <person name="Riley R."/>
            <person name="Otillar R."/>
            <person name="Haridas S."/>
            <person name="Lipzen A."/>
            <person name="Grimwood J."/>
            <person name="Schmutz J."/>
            <person name="Clum A."/>
            <person name="Reid I.D."/>
            <person name="Moisan M.C."/>
            <person name="Butler G."/>
            <person name="Nguyen T.T.M."/>
            <person name="Dewar K."/>
            <person name="Conant G."/>
            <person name="Drula E."/>
            <person name="Henrissat B."/>
            <person name="Hansel C."/>
            <person name="Singer S."/>
            <person name="Hutchinson M.I."/>
            <person name="de Vries R.P."/>
            <person name="Natvig D.O."/>
            <person name="Powell A.J."/>
            <person name="Tsang A."/>
            <person name="Grigoriev I.V."/>
        </authorList>
    </citation>
    <scope>NUCLEOTIDE SEQUENCE [LARGE SCALE GENOMIC DNA]</scope>
    <source>
        <strain evidence="5 6">CBS 494.80</strain>
    </source>
</reference>
<feature type="region of interest" description="Disordered" evidence="3">
    <location>
        <begin position="757"/>
        <end position="802"/>
    </location>
</feature>
<dbReference type="InterPro" id="IPR036864">
    <property type="entry name" value="Zn2-C6_fun-type_DNA-bd_sf"/>
</dbReference>
<feature type="region of interest" description="Disordered" evidence="3">
    <location>
        <begin position="580"/>
        <end position="599"/>
    </location>
</feature>
<dbReference type="InterPro" id="IPR001138">
    <property type="entry name" value="Zn2Cys6_DnaBD"/>
</dbReference>
<gene>
    <name evidence="5" type="ORF">VTL71DRAFT_15735</name>
</gene>
<evidence type="ECO:0000313" key="5">
    <source>
        <dbReference type="EMBL" id="KAL2067639.1"/>
    </source>
</evidence>
<comment type="caution">
    <text evidence="5">The sequence shown here is derived from an EMBL/GenBank/DDBJ whole genome shotgun (WGS) entry which is preliminary data.</text>
</comment>
<evidence type="ECO:0000313" key="6">
    <source>
        <dbReference type="Proteomes" id="UP001595075"/>
    </source>
</evidence>
<dbReference type="SMART" id="SM00066">
    <property type="entry name" value="GAL4"/>
    <property type="match status" value="1"/>
</dbReference>
<dbReference type="Pfam" id="PF00172">
    <property type="entry name" value="Zn_clus"/>
    <property type="match status" value="1"/>
</dbReference>
<organism evidence="5 6">
    <name type="scientific">Oculimacula yallundae</name>
    <dbReference type="NCBI Taxonomy" id="86028"/>
    <lineage>
        <taxon>Eukaryota</taxon>
        <taxon>Fungi</taxon>
        <taxon>Dikarya</taxon>
        <taxon>Ascomycota</taxon>
        <taxon>Pezizomycotina</taxon>
        <taxon>Leotiomycetes</taxon>
        <taxon>Helotiales</taxon>
        <taxon>Ploettnerulaceae</taxon>
        <taxon>Oculimacula</taxon>
    </lineage>
</organism>
<protein>
    <recommendedName>
        <fullName evidence="4">Zn(2)-C6 fungal-type domain-containing protein</fullName>
    </recommendedName>
</protein>
<feature type="domain" description="Zn(2)-C6 fungal-type" evidence="4">
    <location>
        <begin position="99"/>
        <end position="138"/>
    </location>
</feature>
<dbReference type="CDD" id="cd12148">
    <property type="entry name" value="fungal_TF_MHR"/>
    <property type="match status" value="1"/>
</dbReference>
<keyword evidence="6" id="KW-1185">Reference proteome</keyword>
<evidence type="ECO:0000256" key="2">
    <source>
        <dbReference type="ARBA" id="ARBA00023242"/>
    </source>
</evidence>
<feature type="compositionally biased region" description="Basic and acidic residues" evidence="3">
    <location>
        <begin position="53"/>
        <end position="62"/>
    </location>
</feature>
<dbReference type="SUPFAM" id="SSF57701">
    <property type="entry name" value="Zn2/Cys6 DNA-binding domain"/>
    <property type="match status" value="1"/>
</dbReference>
<evidence type="ECO:0000256" key="1">
    <source>
        <dbReference type="ARBA" id="ARBA00022723"/>
    </source>
</evidence>
<feature type="region of interest" description="Disordered" evidence="3">
    <location>
        <begin position="1"/>
        <end position="94"/>
    </location>
</feature>
<keyword evidence="2" id="KW-0539">Nucleus</keyword>
<feature type="compositionally biased region" description="Basic and acidic residues" evidence="3">
    <location>
        <begin position="160"/>
        <end position="190"/>
    </location>
</feature>
<feature type="compositionally biased region" description="Polar residues" evidence="3">
    <location>
        <begin position="761"/>
        <end position="774"/>
    </location>
</feature>
<evidence type="ECO:0000259" key="4">
    <source>
        <dbReference type="PROSITE" id="PS50048"/>
    </source>
</evidence>
<dbReference type="InterPro" id="IPR007219">
    <property type="entry name" value="XnlR_reg_dom"/>
</dbReference>
<dbReference type="SMART" id="SM00906">
    <property type="entry name" value="Fungal_trans"/>
    <property type="match status" value="1"/>
</dbReference>
<dbReference type="Proteomes" id="UP001595075">
    <property type="component" value="Unassembled WGS sequence"/>
</dbReference>
<dbReference type="CDD" id="cd00067">
    <property type="entry name" value="GAL4"/>
    <property type="match status" value="1"/>
</dbReference>
<dbReference type="Pfam" id="PF04082">
    <property type="entry name" value="Fungal_trans"/>
    <property type="match status" value="1"/>
</dbReference>
<keyword evidence="1" id="KW-0479">Metal-binding</keyword>
<dbReference type="InterPro" id="IPR052761">
    <property type="entry name" value="Fungal_Detox/Toxin_TFs"/>
</dbReference>
<dbReference type="PANTHER" id="PTHR47425">
    <property type="entry name" value="FARB-RELATED"/>
    <property type="match status" value="1"/>
</dbReference>
<feature type="region of interest" description="Disordered" evidence="3">
    <location>
        <begin position="145"/>
        <end position="194"/>
    </location>
</feature>
<dbReference type="EMBL" id="JAZHXI010000009">
    <property type="protein sequence ID" value="KAL2067639.1"/>
    <property type="molecule type" value="Genomic_DNA"/>
</dbReference>
<dbReference type="PANTHER" id="PTHR47425:SF2">
    <property type="entry name" value="FARB-RELATED"/>
    <property type="match status" value="1"/>
</dbReference>